<proteinExistence type="predicted"/>
<feature type="region of interest" description="Disordered" evidence="1">
    <location>
        <begin position="77"/>
        <end position="128"/>
    </location>
</feature>
<gene>
    <name evidence="2" type="ORF">PCANC_03833</name>
</gene>
<sequence length="128" mass="13967">MTSMPEVAGRNDDRYFGAVTGGPELVVRPLSGWNAQGVYSELSESSRRRLLAAVNNLSPADHDAVVTSRGHWHCLPETNAERLPGSDCGQRPVPDRDQLPGALSGPRQQRHTALRARPGLHSPRARQI</sequence>
<dbReference type="EMBL" id="PGCJ01000784">
    <property type="protein sequence ID" value="PLW21381.1"/>
    <property type="molecule type" value="Genomic_DNA"/>
</dbReference>
<dbReference type="Proteomes" id="UP000235388">
    <property type="component" value="Unassembled WGS sequence"/>
</dbReference>
<accession>A0A2N5T7A9</accession>
<name>A0A2N5T7A9_9BASI</name>
<comment type="caution">
    <text evidence="2">The sequence shown here is derived from an EMBL/GenBank/DDBJ whole genome shotgun (WGS) entry which is preliminary data.</text>
</comment>
<evidence type="ECO:0000313" key="3">
    <source>
        <dbReference type="Proteomes" id="UP000235388"/>
    </source>
</evidence>
<protein>
    <submittedName>
        <fullName evidence="2">Uncharacterized protein</fullName>
    </submittedName>
</protein>
<keyword evidence="3" id="KW-1185">Reference proteome</keyword>
<evidence type="ECO:0000256" key="1">
    <source>
        <dbReference type="SAM" id="MobiDB-lite"/>
    </source>
</evidence>
<evidence type="ECO:0000313" key="2">
    <source>
        <dbReference type="EMBL" id="PLW21381.1"/>
    </source>
</evidence>
<reference evidence="2 3" key="1">
    <citation type="submission" date="2017-11" db="EMBL/GenBank/DDBJ databases">
        <title>De novo assembly and phasing of dikaryotic genomes from two isolates of Puccinia coronata f. sp. avenae, the causal agent of oat crown rust.</title>
        <authorList>
            <person name="Miller M.E."/>
            <person name="Zhang Y."/>
            <person name="Omidvar V."/>
            <person name="Sperschneider J."/>
            <person name="Schwessinger B."/>
            <person name="Raley C."/>
            <person name="Palmer J.M."/>
            <person name="Garnica D."/>
            <person name="Upadhyaya N."/>
            <person name="Rathjen J."/>
            <person name="Taylor J.M."/>
            <person name="Park R.F."/>
            <person name="Dodds P.N."/>
            <person name="Hirsch C.D."/>
            <person name="Kianian S.F."/>
            <person name="Figueroa M."/>
        </authorList>
    </citation>
    <scope>NUCLEOTIDE SEQUENCE [LARGE SCALE GENOMIC DNA]</scope>
    <source>
        <strain evidence="2">12NC29</strain>
    </source>
</reference>
<organism evidence="2 3">
    <name type="scientific">Puccinia coronata f. sp. avenae</name>
    <dbReference type="NCBI Taxonomy" id="200324"/>
    <lineage>
        <taxon>Eukaryota</taxon>
        <taxon>Fungi</taxon>
        <taxon>Dikarya</taxon>
        <taxon>Basidiomycota</taxon>
        <taxon>Pucciniomycotina</taxon>
        <taxon>Pucciniomycetes</taxon>
        <taxon>Pucciniales</taxon>
        <taxon>Pucciniaceae</taxon>
        <taxon>Puccinia</taxon>
    </lineage>
</organism>
<dbReference type="AlphaFoldDB" id="A0A2N5T7A9"/>